<name>A0A6J5MFR1_9CAUD</name>
<reference evidence="1" key="1">
    <citation type="submission" date="2020-04" db="EMBL/GenBank/DDBJ databases">
        <authorList>
            <person name="Chiriac C."/>
            <person name="Salcher M."/>
            <person name="Ghai R."/>
            <person name="Kavagutti S V."/>
        </authorList>
    </citation>
    <scope>NUCLEOTIDE SEQUENCE</scope>
</reference>
<sequence>MGEITFIKDGLATTIHDDGEMTVVAAKQCDECGTWQTALGGFSYRDVAGEIVIWLCAQCRA</sequence>
<accession>A0A6J5MFR1</accession>
<proteinExistence type="predicted"/>
<evidence type="ECO:0000313" key="1">
    <source>
        <dbReference type="EMBL" id="CAB4142549.1"/>
    </source>
</evidence>
<gene>
    <name evidence="1" type="ORF">UFOVP438_22</name>
</gene>
<dbReference type="EMBL" id="LR796412">
    <property type="protein sequence ID" value="CAB4142549.1"/>
    <property type="molecule type" value="Genomic_DNA"/>
</dbReference>
<protein>
    <submittedName>
        <fullName evidence="1">Uncharacterized protein</fullName>
    </submittedName>
</protein>
<organism evidence="1">
    <name type="scientific">uncultured Caudovirales phage</name>
    <dbReference type="NCBI Taxonomy" id="2100421"/>
    <lineage>
        <taxon>Viruses</taxon>
        <taxon>Duplodnaviria</taxon>
        <taxon>Heunggongvirae</taxon>
        <taxon>Uroviricota</taxon>
        <taxon>Caudoviricetes</taxon>
        <taxon>Peduoviridae</taxon>
        <taxon>Maltschvirus</taxon>
        <taxon>Maltschvirus maltsch</taxon>
    </lineage>
</organism>